<evidence type="ECO:0000256" key="1">
    <source>
        <dbReference type="ARBA" id="ARBA00022505"/>
    </source>
</evidence>
<evidence type="ECO:0000313" key="6">
    <source>
        <dbReference type="Proteomes" id="UP000216885"/>
    </source>
</evidence>
<dbReference type="AlphaFoldDB" id="A0A261UCH7"/>
<reference evidence="5 6" key="1">
    <citation type="submission" date="2017-05" db="EMBL/GenBank/DDBJ databases">
        <title>Complete and WGS of Bordetella genogroups.</title>
        <authorList>
            <person name="Spilker T."/>
            <person name="LiPuma J."/>
        </authorList>
    </citation>
    <scope>NUCLEOTIDE SEQUENCE [LARGE SCALE GENOMIC DNA]</scope>
    <source>
        <strain evidence="5 6">AU9919</strain>
    </source>
</reference>
<dbReference type="EMBL" id="NEVQ01000008">
    <property type="protein sequence ID" value="OZI59207.1"/>
    <property type="molecule type" value="Genomic_DNA"/>
</dbReference>
<evidence type="ECO:0000256" key="3">
    <source>
        <dbReference type="SAM" id="MobiDB-lite"/>
    </source>
</evidence>
<comment type="caution">
    <text evidence="5">The sequence shown here is derived from an EMBL/GenBank/DDBJ whole genome shotgun (WGS) entry which is preliminary data.</text>
</comment>
<dbReference type="InterPro" id="IPR008274">
    <property type="entry name" value="AldOxase/xan_DH_MoCoBD1"/>
</dbReference>
<proteinExistence type="predicted"/>
<dbReference type="Gene3D" id="3.90.1170.50">
    <property type="entry name" value="Aldehyde oxidase/xanthine dehydrogenase, a/b hammerhead"/>
    <property type="match status" value="1"/>
</dbReference>
<dbReference type="RefSeq" id="WP_094837432.1">
    <property type="nucleotide sequence ID" value="NZ_NEVQ01000008.1"/>
</dbReference>
<dbReference type="GO" id="GO:0005506">
    <property type="term" value="F:iron ion binding"/>
    <property type="evidence" value="ECO:0007669"/>
    <property type="project" value="InterPro"/>
</dbReference>
<dbReference type="SUPFAM" id="SSF56003">
    <property type="entry name" value="Molybdenum cofactor-binding domain"/>
    <property type="match status" value="1"/>
</dbReference>
<evidence type="ECO:0000313" key="5">
    <source>
        <dbReference type="EMBL" id="OZI59207.1"/>
    </source>
</evidence>
<feature type="region of interest" description="Disordered" evidence="3">
    <location>
        <begin position="1"/>
        <end position="23"/>
    </location>
</feature>
<dbReference type="SMART" id="SM01008">
    <property type="entry name" value="Ald_Xan_dh_C"/>
    <property type="match status" value="1"/>
</dbReference>
<organism evidence="5 6">
    <name type="scientific">Bordetella genomosp. 4</name>
    <dbReference type="NCBI Taxonomy" id="463044"/>
    <lineage>
        <taxon>Bacteria</taxon>
        <taxon>Pseudomonadati</taxon>
        <taxon>Pseudomonadota</taxon>
        <taxon>Betaproteobacteria</taxon>
        <taxon>Burkholderiales</taxon>
        <taxon>Alcaligenaceae</taxon>
        <taxon>Bordetella</taxon>
    </lineage>
</organism>
<feature type="compositionally biased region" description="Polar residues" evidence="3">
    <location>
        <begin position="1"/>
        <end position="10"/>
    </location>
</feature>
<dbReference type="InterPro" id="IPR046867">
    <property type="entry name" value="AldOxase/xan_DH_MoCoBD2"/>
</dbReference>
<accession>A0A261UCH7</accession>
<dbReference type="GO" id="GO:0016491">
    <property type="term" value="F:oxidoreductase activity"/>
    <property type="evidence" value="ECO:0007669"/>
    <property type="project" value="UniProtKB-KW"/>
</dbReference>
<dbReference type="InterPro" id="IPR036856">
    <property type="entry name" value="Ald_Oxase/Xan_DH_a/b_sf"/>
</dbReference>
<evidence type="ECO:0000256" key="2">
    <source>
        <dbReference type="ARBA" id="ARBA00023002"/>
    </source>
</evidence>
<dbReference type="Pfam" id="PF01315">
    <property type="entry name" value="Ald_Xan_dh_C"/>
    <property type="match status" value="1"/>
</dbReference>
<dbReference type="InterPro" id="IPR037165">
    <property type="entry name" value="AldOxase/xan_DH_Mopterin-bd_sf"/>
</dbReference>
<dbReference type="Pfam" id="PF02738">
    <property type="entry name" value="MoCoBD_1"/>
    <property type="match status" value="1"/>
</dbReference>
<keyword evidence="1" id="KW-0500">Molybdenum</keyword>
<sequence>MQQNATSPVHASTADHHGQMIGQRVARREDARHLAGAAAFIADLNAPGCLEIAFVRSPVAHGILKGVDIAPDVPIDMVRHAEHFAHLPPIRANLLRDGYNGAPYPLLATGKVRFVGEPIALVMAPTRAQAEQWAEQIVPRIEALPAVVDARDEWEHPTIPLHEDLSSNLIMRTQRSVGEFDRVVLEAGTSGLQHVTRDFKMARVLASPLEGRGVMALRDKATGAIHLHLSTQRPHLIRSFVAEQIPALRESDLRVIVPDVGGGFGTKSNLYPEEVLLTALAMELDHPVRWIEDRYEHFVASNHARQHDQRITAYFDGDGRIHAVDATFIVDGGAYCAKTSTGAIEANMAANIMLGPYDIQHYRYEAISLYTNKSPMGPYRGVGRPGGCFAMERIMDEVAHELGMDPVETRRRNLIPSSAMPYVTATGLHYDSGDYLEAVNAAEQRVLERWNRDAPPGRRAGIGYAMLVEQAGHGSVEWFRRGSPTVYGHEAARATLNGDGTLEIDVGTLAHGQGHATSYAQIASELTTLPLDAIRIRQGDTAATPYGMGTVASRSLVMGGGAVAQACRMIVDKARRIAAANLSDTADALRLENGVLHGAQGQLTLAEIALITSVQIHKLPKDIEPGMSVQAFYRPSVETGTFSYAVHAARVEVDEDTGFVDITDYLVVEDCGTVVNPLIVDGQIMGGVAQGIGQALYEAMRYNADGQPETVTFGDYALPSAMEVPRIDIIHLHTPSPFSAFGVKGMGEGGSVPPPAAIANAVRDALLAEDIAVNCTPITPDYLLDQILARTEGQ</sequence>
<dbReference type="PANTHER" id="PTHR11908">
    <property type="entry name" value="XANTHINE DEHYDROGENASE"/>
    <property type="match status" value="1"/>
</dbReference>
<keyword evidence="6" id="KW-1185">Reference proteome</keyword>
<gene>
    <name evidence="5" type="ORF">CAL20_06200</name>
</gene>
<keyword evidence="2" id="KW-0560">Oxidoreductase</keyword>
<dbReference type="PANTHER" id="PTHR11908:SF132">
    <property type="entry name" value="ALDEHYDE OXIDASE 1-RELATED"/>
    <property type="match status" value="1"/>
</dbReference>
<dbReference type="Pfam" id="PF20256">
    <property type="entry name" value="MoCoBD_2"/>
    <property type="match status" value="1"/>
</dbReference>
<protein>
    <recommendedName>
        <fullName evidence="4">Aldehyde oxidase/xanthine dehydrogenase a/b hammerhead domain-containing protein</fullName>
    </recommendedName>
</protein>
<dbReference type="Gene3D" id="3.30.365.10">
    <property type="entry name" value="Aldehyde oxidase/xanthine dehydrogenase, molybdopterin binding domain"/>
    <property type="match status" value="4"/>
</dbReference>
<feature type="domain" description="Aldehyde oxidase/xanthine dehydrogenase a/b hammerhead" evidence="4">
    <location>
        <begin position="35"/>
        <end position="145"/>
    </location>
</feature>
<name>A0A261UCH7_9BORD</name>
<dbReference type="InterPro" id="IPR016208">
    <property type="entry name" value="Ald_Oxase/xanthine_DH-like"/>
</dbReference>
<dbReference type="SUPFAM" id="SSF54665">
    <property type="entry name" value="CO dehydrogenase molybdoprotein N-domain-like"/>
    <property type="match status" value="1"/>
</dbReference>
<dbReference type="Proteomes" id="UP000216885">
    <property type="component" value="Unassembled WGS sequence"/>
</dbReference>
<dbReference type="InterPro" id="IPR000674">
    <property type="entry name" value="Ald_Oxase/Xan_DH_a/b"/>
</dbReference>
<evidence type="ECO:0000259" key="4">
    <source>
        <dbReference type="SMART" id="SM01008"/>
    </source>
</evidence>